<accession>A0A420IVL2</accession>
<proteinExistence type="predicted"/>
<reference evidence="1 2" key="1">
    <citation type="journal article" date="2018" name="BMC Genomics">
        <title>Comparative genome analyses reveal sequence features reflecting distinct modes of host-adaptation between dicot and monocot powdery mildew.</title>
        <authorList>
            <person name="Wu Y."/>
            <person name="Ma X."/>
            <person name="Pan Z."/>
            <person name="Kale S.D."/>
            <person name="Song Y."/>
            <person name="King H."/>
            <person name="Zhang Q."/>
            <person name="Presley C."/>
            <person name="Deng X."/>
            <person name="Wei C.I."/>
            <person name="Xiao S."/>
        </authorList>
    </citation>
    <scope>NUCLEOTIDE SEQUENCE [LARGE SCALE GENOMIC DNA]</scope>
    <source>
        <strain evidence="1">UMSG1</strain>
    </source>
</reference>
<comment type="caution">
    <text evidence="1">The sequence shown here is derived from an EMBL/GenBank/DDBJ whole genome shotgun (WGS) entry which is preliminary data.</text>
</comment>
<sequence>MTVCNYHAMKEETPAAVYVAESNYEDEYGNSEVNFTNRRLKENSRGRVAYRGGYRQRDLSGKGSLGDSRGMNKHNQGLFNFRNKCFVCEQNGCRAWKHDKGKRLDARKRWKSRSSVYITASLDAQDEDEDNTIKD</sequence>
<organism evidence="1 2">
    <name type="scientific">Golovinomyces cichoracearum</name>
    <dbReference type="NCBI Taxonomy" id="62708"/>
    <lineage>
        <taxon>Eukaryota</taxon>
        <taxon>Fungi</taxon>
        <taxon>Dikarya</taxon>
        <taxon>Ascomycota</taxon>
        <taxon>Pezizomycotina</taxon>
        <taxon>Leotiomycetes</taxon>
        <taxon>Erysiphales</taxon>
        <taxon>Erysiphaceae</taxon>
        <taxon>Golovinomyces</taxon>
    </lineage>
</organism>
<evidence type="ECO:0000313" key="1">
    <source>
        <dbReference type="EMBL" id="RKF78552.1"/>
    </source>
</evidence>
<dbReference type="AlphaFoldDB" id="A0A420IVL2"/>
<protein>
    <submittedName>
        <fullName evidence="1">Uncharacterized protein</fullName>
    </submittedName>
</protein>
<dbReference type="Proteomes" id="UP000285326">
    <property type="component" value="Unassembled WGS sequence"/>
</dbReference>
<gene>
    <name evidence="1" type="ORF">GcM1_210026</name>
</gene>
<name>A0A420IVL2_9PEZI</name>
<dbReference type="EMBL" id="MCBS01021056">
    <property type="protein sequence ID" value="RKF78552.1"/>
    <property type="molecule type" value="Genomic_DNA"/>
</dbReference>
<evidence type="ECO:0000313" key="2">
    <source>
        <dbReference type="Proteomes" id="UP000285326"/>
    </source>
</evidence>